<evidence type="ECO:0000313" key="2">
    <source>
        <dbReference type="Proteomes" id="UP000008181"/>
    </source>
</evidence>
<protein>
    <submittedName>
        <fullName evidence="1">Uncharacterized protein</fullName>
    </submittedName>
</protein>
<keyword evidence="2" id="KW-1185">Reference proteome</keyword>
<dbReference type="RefSeq" id="XP_003651956.1">
    <property type="nucleotide sequence ID" value="XM_003651908.1"/>
</dbReference>
<accession>G2R0F5</accession>
<organism evidence="1 2">
    <name type="scientific">Thermothielavioides terrestris (strain ATCC 38088 / NRRL 8126)</name>
    <name type="common">Thielavia terrestris</name>
    <dbReference type="NCBI Taxonomy" id="578455"/>
    <lineage>
        <taxon>Eukaryota</taxon>
        <taxon>Fungi</taxon>
        <taxon>Dikarya</taxon>
        <taxon>Ascomycota</taxon>
        <taxon>Pezizomycotina</taxon>
        <taxon>Sordariomycetes</taxon>
        <taxon>Sordariomycetidae</taxon>
        <taxon>Sordariales</taxon>
        <taxon>Chaetomiaceae</taxon>
        <taxon>Thermothielavioides</taxon>
        <taxon>Thermothielavioides terrestris</taxon>
    </lineage>
</organism>
<dbReference type="HOGENOM" id="CLU_1620214_0_0_1"/>
<dbReference type="Proteomes" id="UP000008181">
    <property type="component" value="Chromosome 2"/>
</dbReference>
<dbReference type="AlphaFoldDB" id="G2R0F5"/>
<dbReference type="KEGG" id="ttt:THITE_111359"/>
<sequence>MTKTSAKPKTIIAEIATRTIVAITISAMTRKSSLRRKFDKRKLETPKVTIYQVKEAPALESNDGIDSPLGNYTYLHIAIYAKEEGEELEVYLDLGASRSIISYNLLNLLNYSIERYKGKLVRRIVATIKNTLYSIIKILKQYLVGKIHEYEDSGFLCRPTTSTN</sequence>
<proteinExistence type="predicted"/>
<evidence type="ECO:0000313" key="1">
    <source>
        <dbReference type="EMBL" id="AEO65620.1"/>
    </source>
</evidence>
<gene>
    <name evidence="1" type="ORF">THITE_111359</name>
</gene>
<dbReference type="GeneID" id="11517757"/>
<reference evidence="1 2" key="1">
    <citation type="journal article" date="2011" name="Nat. Biotechnol.">
        <title>Comparative genomic analysis of the thermophilic biomass-degrading fungi Myceliophthora thermophila and Thielavia terrestris.</title>
        <authorList>
            <person name="Berka R.M."/>
            <person name="Grigoriev I.V."/>
            <person name="Otillar R."/>
            <person name="Salamov A."/>
            <person name="Grimwood J."/>
            <person name="Reid I."/>
            <person name="Ishmael N."/>
            <person name="John T."/>
            <person name="Darmond C."/>
            <person name="Moisan M.-C."/>
            <person name="Henrissat B."/>
            <person name="Coutinho P.M."/>
            <person name="Lombard V."/>
            <person name="Natvig D.O."/>
            <person name="Lindquist E."/>
            <person name="Schmutz J."/>
            <person name="Lucas S."/>
            <person name="Harris P."/>
            <person name="Powlowski J."/>
            <person name="Bellemare A."/>
            <person name="Taylor D."/>
            <person name="Butler G."/>
            <person name="de Vries R.P."/>
            <person name="Allijn I.E."/>
            <person name="van den Brink J."/>
            <person name="Ushinsky S."/>
            <person name="Storms R."/>
            <person name="Powell A.J."/>
            <person name="Paulsen I.T."/>
            <person name="Elbourne L.D.H."/>
            <person name="Baker S.E."/>
            <person name="Magnuson J."/>
            <person name="LaBoissiere S."/>
            <person name="Clutterbuck A.J."/>
            <person name="Martinez D."/>
            <person name="Wogulis M."/>
            <person name="de Leon A.L."/>
            <person name="Rey M.W."/>
            <person name="Tsang A."/>
        </authorList>
    </citation>
    <scope>NUCLEOTIDE SEQUENCE [LARGE SCALE GENOMIC DNA]</scope>
    <source>
        <strain evidence="2">ATCC 38088 / NRRL 8126</strain>
    </source>
</reference>
<name>G2R0F5_THETT</name>
<dbReference type="EMBL" id="CP003010">
    <property type="protein sequence ID" value="AEO65620.1"/>
    <property type="molecule type" value="Genomic_DNA"/>
</dbReference>